<organism evidence="2">
    <name type="scientific">Rouxiella sp. WC2420</name>
    <dbReference type="NCBI Taxonomy" id="3234145"/>
    <lineage>
        <taxon>Bacteria</taxon>
        <taxon>Pseudomonadati</taxon>
        <taxon>Pseudomonadota</taxon>
        <taxon>Gammaproteobacteria</taxon>
        <taxon>Enterobacterales</taxon>
        <taxon>Yersiniaceae</taxon>
        <taxon>Rouxiella</taxon>
    </lineage>
</organism>
<dbReference type="AlphaFoldDB" id="A0AB39VT34"/>
<dbReference type="PANTHER" id="PTHR39158">
    <property type="entry name" value="OS08G0560600 PROTEIN"/>
    <property type="match status" value="1"/>
</dbReference>
<feature type="domain" description="DnaJ homologue subfamily C member 28 conserved" evidence="1">
    <location>
        <begin position="7"/>
        <end position="73"/>
    </location>
</feature>
<evidence type="ECO:0000313" key="2">
    <source>
        <dbReference type="EMBL" id="XDU72918.1"/>
    </source>
</evidence>
<reference evidence="2" key="1">
    <citation type="submission" date="2024-07" db="EMBL/GenBank/DDBJ databases">
        <authorList>
            <person name="Biller S.J."/>
        </authorList>
    </citation>
    <scope>NUCLEOTIDE SEQUENCE</scope>
    <source>
        <strain evidence="2">WC2420</strain>
    </source>
</reference>
<sequence>MFLSDQWAERHILDAQAKGEFDNLPGAGSPLVMDDDSGVPPELRVAYRILKNAGYVPPEIQDRKEAVDLQILLKQIAADSEDYLKAEKRLTILRLRLHQAGMSTDFLNEVNYQARLQKQFIGEQNV</sequence>
<accession>A0AB39VT34</accession>
<proteinExistence type="predicted"/>
<dbReference type="InterPro" id="IPR052573">
    <property type="entry name" value="DnaJ_C_subfamily_28"/>
</dbReference>
<dbReference type="PANTHER" id="PTHR39158:SF1">
    <property type="entry name" value="DNAJ HOMOLOG SUBFAMILY C MEMBER 28"/>
    <property type="match status" value="1"/>
</dbReference>
<dbReference type="EMBL" id="CP165628">
    <property type="protein sequence ID" value="XDU72918.1"/>
    <property type="molecule type" value="Genomic_DNA"/>
</dbReference>
<name>A0AB39VT34_9GAMM</name>
<dbReference type="Pfam" id="PF09350">
    <property type="entry name" value="DJC28_CD"/>
    <property type="match status" value="1"/>
</dbReference>
<protein>
    <submittedName>
        <fullName evidence="2">DUF1992 domain-containing protein</fullName>
    </submittedName>
</protein>
<dbReference type="NCBIfam" id="NF007572">
    <property type="entry name" value="PRK10203.1"/>
    <property type="match status" value="1"/>
</dbReference>
<evidence type="ECO:0000259" key="1">
    <source>
        <dbReference type="Pfam" id="PF09350"/>
    </source>
</evidence>
<dbReference type="InterPro" id="IPR018961">
    <property type="entry name" value="DnaJ_homolog_subfam-C_membr-28"/>
</dbReference>
<dbReference type="RefSeq" id="WP_369789542.1">
    <property type="nucleotide sequence ID" value="NZ_CP165628.1"/>
</dbReference>
<gene>
    <name evidence="2" type="ORF">AB3G37_01940</name>
</gene>